<comment type="similarity">
    <text evidence="1 7">Belongs to the FliN/MopA/SpaO family.</text>
</comment>
<keyword evidence="10" id="KW-1185">Reference proteome</keyword>
<dbReference type="NCBIfam" id="TIGR02480">
    <property type="entry name" value="fliN"/>
    <property type="match status" value="1"/>
</dbReference>
<reference evidence="10" key="1">
    <citation type="submission" date="2017-12" db="EMBL/GenBank/DDBJ databases">
        <title>Draft genome sequence of Telmatospirillum siberiense 26-4b1T, an acidotolerant peatland alphaproteobacterium potentially involved in sulfur cycling.</title>
        <authorList>
            <person name="Hausmann B."/>
            <person name="Pjevac P."/>
            <person name="Schreck K."/>
            <person name="Herbold C.W."/>
            <person name="Daims H."/>
            <person name="Wagner M."/>
            <person name="Pester M."/>
            <person name="Loy A."/>
        </authorList>
    </citation>
    <scope>NUCLEOTIDE SEQUENCE [LARGE SCALE GENOMIC DNA]</scope>
    <source>
        <strain evidence="10">26-4b1</strain>
    </source>
</reference>
<evidence type="ECO:0000256" key="7">
    <source>
        <dbReference type="RuleBase" id="RU362074"/>
    </source>
</evidence>
<evidence type="ECO:0000313" key="10">
    <source>
        <dbReference type="Proteomes" id="UP000233293"/>
    </source>
</evidence>
<organism evidence="9 10">
    <name type="scientific">Telmatospirillum siberiense</name>
    <dbReference type="NCBI Taxonomy" id="382514"/>
    <lineage>
        <taxon>Bacteria</taxon>
        <taxon>Pseudomonadati</taxon>
        <taxon>Pseudomonadota</taxon>
        <taxon>Alphaproteobacteria</taxon>
        <taxon>Rhodospirillales</taxon>
        <taxon>Rhodospirillaceae</taxon>
        <taxon>Telmatospirillum</taxon>
    </lineage>
</organism>
<evidence type="ECO:0000256" key="3">
    <source>
        <dbReference type="ARBA" id="ARBA00022475"/>
    </source>
</evidence>
<dbReference type="PRINTS" id="PR00956">
    <property type="entry name" value="FLGMOTORFLIN"/>
</dbReference>
<evidence type="ECO:0000256" key="2">
    <source>
        <dbReference type="ARBA" id="ARBA00021897"/>
    </source>
</evidence>
<sequence length="98" mass="10614">MADDDKNAMPEAVLGAGNAREAAYDIQVELYAVLGHANVQVKQLLKLGRGAVVELDRKINEPIDLFVNKKLVGRGEVVVVDDRLGVTVTDMLKGQRGD</sequence>
<comment type="subcellular location">
    <subcellularLocation>
        <location evidence="7">Cell membrane</location>
        <topology evidence="7">Peripheral membrane protein</topology>
        <orientation evidence="7">Cytoplasmic side</orientation>
    </subcellularLocation>
    <subcellularLocation>
        <location evidence="7">Bacterial flagellum basal body</location>
    </subcellularLocation>
</comment>
<dbReference type="Proteomes" id="UP000233293">
    <property type="component" value="Unassembled WGS sequence"/>
</dbReference>
<evidence type="ECO:0000313" key="9">
    <source>
        <dbReference type="EMBL" id="PKU24823.1"/>
    </source>
</evidence>
<evidence type="ECO:0000256" key="6">
    <source>
        <dbReference type="ARBA" id="ARBA00023136"/>
    </source>
</evidence>
<accession>A0A2N3PWN5</accession>
<keyword evidence="7" id="KW-0975">Bacterial flagellum</keyword>
<dbReference type="Gene3D" id="2.30.330.10">
    <property type="entry name" value="SpoA-like"/>
    <property type="match status" value="1"/>
</dbReference>
<dbReference type="RefSeq" id="WP_101250366.1">
    <property type="nucleotide sequence ID" value="NZ_PIUM01000008.1"/>
</dbReference>
<evidence type="ECO:0000256" key="5">
    <source>
        <dbReference type="ARBA" id="ARBA00022779"/>
    </source>
</evidence>
<keyword evidence="6 7" id="KW-0472">Membrane</keyword>
<keyword evidence="4 7" id="KW-0145">Chemotaxis</keyword>
<protein>
    <recommendedName>
        <fullName evidence="2 7">Flagellar motor switch protein FliN</fullName>
    </recommendedName>
</protein>
<dbReference type="PANTHER" id="PTHR43484">
    <property type="match status" value="1"/>
</dbReference>
<comment type="caution">
    <text evidence="9">The sequence shown here is derived from an EMBL/GenBank/DDBJ whole genome shotgun (WGS) entry which is preliminary data.</text>
</comment>
<dbReference type="InterPro" id="IPR036429">
    <property type="entry name" value="SpoA-like_sf"/>
</dbReference>
<gene>
    <name evidence="9" type="primary">fliN</name>
    <name evidence="9" type="ORF">CWS72_09560</name>
</gene>
<dbReference type="Pfam" id="PF01052">
    <property type="entry name" value="FliMN_C"/>
    <property type="match status" value="1"/>
</dbReference>
<dbReference type="PANTHER" id="PTHR43484:SF1">
    <property type="entry name" value="FLAGELLAR MOTOR SWITCH PROTEIN FLIN"/>
    <property type="match status" value="1"/>
</dbReference>
<dbReference type="InterPro" id="IPR051469">
    <property type="entry name" value="FliN/MopA/SpaO"/>
</dbReference>
<dbReference type="OrthoDB" id="9790303at2"/>
<keyword evidence="5 7" id="KW-0283">Flagellar rotation</keyword>
<dbReference type="GO" id="GO:0005886">
    <property type="term" value="C:plasma membrane"/>
    <property type="evidence" value="ECO:0007669"/>
    <property type="project" value="UniProtKB-SubCell"/>
</dbReference>
<evidence type="ECO:0000256" key="4">
    <source>
        <dbReference type="ARBA" id="ARBA00022500"/>
    </source>
</evidence>
<keyword evidence="9" id="KW-0282">Flagellum</keyword>
<dbReference type="GO" id="GO:0003774">
    <property type="term" value="F:cytoskeletal motor activity"/>
    <property type="evidence" value="ECO:0007669"/>
    <property type="project" value="UniProtKB-UniRule"/>
</dbReference>
<dbReference type="GO" id="GO:0009425">
    <property type="term" value="C:bacterial-type flagellum basal body"/>
    <property type="evidence" value="ECO:0007669"/>
    <property type="project" value="UniProtKB-SubCell"/>
</dbReference>
<keyword evidence="9" id="KW-0969">Cilium</keyword>
<proteinExistence type="inferred from homology"/>
<dbReference type="InterPro" id="IPR012826">
    <property type="entry name" value="FliN"/>
</dbReference>
<comment type="function">
    <text evidence="7">FliN is one of three proteins (FliG, FliN, FliM) that form the rotor-mounted switch complex (C ring), located at the base of the basal body. This complex interacts with the CheY and CheZ chemotaxis proteins, in addition to contacting components of the motor that determine the direction of flagellar rotation.</text>
</comment>
<feature type="domain" description="Flagellar motor switch protein FliN-like C-terminal" evidence="8">
    <location>
        <begin position="24"/>
        <end position="92"/>
    </location>
</feature>
<dbReference type="EMBL" id="PIUM01000008">
    <property type="protein sequence ID" value="PKU24823.1"/>
    <property type="molecule type" value="Genomic_DNA"/>
</dbReference>
<evidence type="ECO:0000259" key="8">
    <source>
        <dbReference type="Pfam" id="PF01052"/>
    </source>
</evidence>
<dbReference type="GO" id="GO:0071973">
    <property type="term" value="P:bacterial-type flagellum-dependent cell motility"/>
    <property type="evidence" value="ECO:0007669"/>
    <property type="project" value="UniProtKB-UniRule"/>
</dbReference>
<evidence type="ECO:0000256" key="1">
    <source>
        <dbReference type="ARBA" id="ARBA00009226"/>
    </source>
</evidence>
<dbReference type="GO" id="GO:0006935">
    <property type="term" value="P:chemotaxis"/>
    <property type="evidence" value="ECO:0007669"/>
    <property type="project" value="UniProtKB-KW"/>
</dbReference>
<name>A0A2N3PWN5_9PROT</name>
<dbReference type="InterPro" id="IPR001172">
    <property type="entry name" value="FliN_T3SS_HrcQb"/>
</dbReference>
<dbReference type="AlphaFoldDB" id="A0A2N3PWN5"/>
<keyword evidence="9" id="KW-0966">Cell projection</keyword>
<dbReference type="InterPro" id="IPR001543">
    <property type="entry name" value="FliN-like_C"/>
</dbReference>
<keyword evidence="3 7" id="KW-1003">Cell membrane</keyword>
<dbReference type="SUPFAM" id="SSF101801">
    <property type="entry name" value="Surface presentation of antigens (SPOA)"/>
    <property type="match status" value="1"/>
</dbReference>